<feature type="domain" description="Secretion system C-terminal sorting" evidence="5">
    <location>
        <begin position="1421"/>
        <end position="1498"/>
    </location>
</feature>
<reference evidence="6 7" key="1">
    <citation type="submission" date="2017-01" db="EMBL/GenBank/DDBJ databases">
        <title>A new Hymenobacter.</title>
        <authorList>
            <person name="Liang Y."/>
            <person name="Feng F."/>
        </authorList>
    </citation>
    <scope>NUCLEOTIDE SEQUENCE [LARGE SCALE GENOMIC DNA]</scope>
    <source>
        <strain evidence="6">MIMBbqt21</strain>
    </source>
</reference>
<evidence type="ECO:0000256" key="2">
    <source>
        <dbReference type="SAM" id="SignalP"/>
    </source>
</evidence>
<dbReference type="OrthoDB" id="886775at2"/>
<dbReference type="InterPro" id="IPR028994">
    <property type="entry name" value="Integrin_alpha_N"/>
</dbReference>
<accession>A0A243WIQ2</accession>
<evidence type="ECO:0000259" key="3">
    <source>
        <dbReference type="Pfam" id="PF01833"/>
    </source>
</evidence>
<dbReference type="InterPro" id="IPR013783">
    <property type="entry name" value="Ig-like_fold"/>
</dbReference>
<dbReference type="Gene3D" id="2.60.40.10">
    <property type="entry name" value="Immunoglobulins"/>
    <property type="match status" value="1"/>
</dbReference>
<feature type="chain" id="PRO_5012534899" description="SbsA Ig-like domain-containing protein" evidence="2">
    <location>
        <begin position="41"/>
        <end position="1500"/>
    </location>
</feature>
<feature type="signal peptide" evidence="2">
    <location>
        <begin position="1"/>
        <end position="40"/>
    </location>
</feature>
<feature type="domain" description="IPT/TIG" evidence="3">
    <location>
        <begin position="398"/>
        <end position="469"/>
    </location>
</feature>
<dbReference type="RefSeq" id="WP_086592030.1">
    <property type="nucleotide sequence ID" value="NZ_MTSE01000001.1"/>
</dbReference>
<name>A0A243WIQ2_9BACT</name>
<dbReference type="Pfam" id="PF13517">
    <property type="entry name" value="FG-GAP_3"/>
    <property type="match status" value="8"/>
</dbReference>
<protein>
    <recommendedName>
        <fullName evidence="8">SbsA Ig-like domain-containing protein</fullName>
    </recommendedName>
</protein>
<gene>
    <name evidence="6" type="ORF">BXP70_00325</name>
</gene>
<dbReference type="PANTHER" id="PTHR46580:SF2">
    <property type="entry name" value="MAM DOMAIN-CONTAINING PROTEIN"/>
    <property type="match status" value="1"/>
</dbReference>
<evidence type="ECO:0000256" key="1">
    <source>
        <dbReference type="ARBA" id="ARBA00022729"/>
    </source>
</evidence>
<dbReference type="Pfam" id="PF13205">
    <property type="entry name" value="Big_5"/>
    <property type="match status" value="2"/>
</dbReference>
<feature type="domain" description="SbsA Ig-like" evidence="4">
    <location>
        <begin position="930"/>
        <end position="1033"/>
    </location>
</feature>
<dbReference type="Gene3D" id="2.30.30.100">
    <property type="match status" value="3"/>
</dbReference>
<evidence type="ECO:0000313" key="6">
    <source>
        <dbReference type="EMBL" id="OUJ75788.1"/>
    </source>
</evidence>
<keyword evidence="7" id="KW-1185">Reference proteome</keyword>
<dbReference type="NCBIfam" id="TIGR04183">
    <property type="entry name" value="Por_Secre_tail"/>
    <property type="match status" value="1"/>
</dbReference>
<evidence type="ECO:0000259" key="4">
    <source>
        <dbReference type="Pfam" id="PF13205"/>
    </source>
</evidence>
<dbReference type="Proteomes" id="UP000194873">
    <property type="component" value="Unassembled WGS sequence"/>
</dbReference>
<sequence length="1500" mass="149426">MQITTLIPAGLLPAIKKAASSLRLGAIGLLLANTPSLAQAITPSSGFFSGGFDPSVETTPQRVVLGDVDKDGDLDLFTLGGSTVSVRLNTGTSPNFSTGFEVPVGTSAQGLAVGDLDGDGDLDLAIANNISAAGLGFTLKLNNGNNTFITSPSGVMNPSLNSVAVGDVDGDGDLDLAVGGTETSGVSVWLNNGRATFSGPLNTTTVYGNQEVTLGDVDKDGDLDLLVATSTNGSRTVSVRLNTNGTFGGGQNVGVGRDPRSVAVGDLDGDGDLDFVAANGNDNSVSVRLNNGSATFSASQEVGVGSTPNSVAVGDVDGDGDLDFVAANSGGATVSVCLNNGSGRFVYANNQQVATGTRPYSIALGDVDGDGDLDLATANSSNATASIRLNQNQALPLPTITSLSPTSSAVGSSVVITGTNFLNVKEVTFNGVSVPAASIVPNSLTQLTVVVPQGASTGPVVVVTTAGASNGAVLTVSASAQVTAVLPTRNAPAAPRTTSVAATFDQPLSTAAATLGAIRVFGSQAGGKKAGNATVSGNTLTFDPSTDFKPGEKVQATITAQVQSTTGAVAKPHVFEFTAATSPSTGVFGGGSEVSTPAGATSTAVGDIDGDGDLDLVAPVSSIPDRVSVRLNDGSGSFSGSQEVAVGSAASSVALGDVDGDGDLDLVTGNASTASVRLNNGSGVFAGGQEVTINGTGSKASLGDMDGDGDLDLVASDGVHFNNGSGTFSGQNIVANSITSLALGDVDSDGDLDVVSVLYGTTGLASIAVSVQLNNGAGGLSAGQVLPEGTGTYTDIALGDVDGDGDVDVLTIAGFSRAVSVRLNNGSGTFGDSQQVTLASQPQDIEVSDVDGDGDLDLLASPFNGTTVSVRLNNGMGLFGNGQELIFASALQSLTTGDVNGDGAPDLIVANLTAFRTPGRISIRLNQPTTSPLIITALAPVRNSLGAPRTGPVTATFSQSLSTSAATLGALKVFSAQAGGQKAGAATVSGNTLTFTPTTGFKAGETVFATVTTAAQGSGGQTLGTGHVYQFTTATSRSQGPGYFSGFYNGTDLAAGVTDAGVVVAGVVAGDVDGDQDLDLVSAKGVQLNDGAAGFVPGPALTINGIPRGLVLGDVDGDGDLDVVVAANTGVGVAQVRLNNGQGSFSGTQQVSVGFDPSAVALVDVDADGDLDLLTANYSSNSVSVRLNNGQGSFSGGSEVAVGAQPVSLAVGDVDNDGDLDLLTPSFSGTTVSVRLNNGTGTFSGNGEVSVGFNPHSVVLGDLDGDGDLDLVTANYNDYTPNTLNSSTVSVRLNTGSGTFSGTQNQLVPWRGAVSVALGDVDGDGDLDLAIANENNYGTENSTAVIRLNTTGTFSFWQNVTVGRGVGSLAFGDVDGDGDVDLITSNGADGTASVRLNRLSSERNAAVLRTTPNASTAALSLYPNPSAGRFTLNCSATQSQAATLTLTDRLGRVVLQQSLTLQVGVNSFPVEAPAAAAGLYQLTLRTTDGHAQQQKIVIQP</sequence>
<keyword evidence="1 2" id="KW-0732">Signal</keyword>
<evidence type="ECO:0000313" key="7">
    <source>
        <dbReference type="Proteomes" id="UP000194873"/>
    </source>
</evidence>
<dbReference type="InterPro" id="IPR013517">
    <property type="entry name" value="FG-GAP"/>
</dbReference>
<feature type="domain" description="SbsA Ig-like" evidence="4">
    <location>
        <begin position="481"/>
        <end position="578"/>
    </location>
</feature>
<dbReference type="InterPro" id="IPR002909">
    <property type="entry name" value="IPT_dom"/>
</dbReference>
<dbReference type="SUPFAM" id="SSF69318">
    <property type="entry name" value="Integrin alpha N-terminal domain"/>
    <property type="match status" value="4"/>
</dbReference>
<evidence type="ECO:0000259" key="5">
    <source>
        <dbReference type="Pfam" id="PF18962"/>
    </source>
</evidence>
<comment type="caution">
    <text evidence="6">The sequence shown here is derived from an EMBL/GenBank/DDBJ whole genome shotgun (WGS) entry which is preliminary data.</text>
</comment>
<dbReference type="InterPro" id="IPR032812">
    <property type="entry name" value="SbsA_Ig"/>
</dbReference>
<dbReference type="CDD" id="cd00102">
    <property type="entry name" value="IPT"/>
    <property type="match status" value="1"/>
</dbReference>
<dbReference type="InterPro" id="IPR026444">
    <property type="entry name" value="Secre_tail"/>
</dbReference>
<dbReference type="Pfam" id="PF01833">
    <property type="entry name" value="TIG"/>
    <property type="match status" value="1"/>
</dbReference>
<evidence type="ECO:0008006" key="8">
    <source>
        <dbReference type="Google" id="ProtNLM"/>
    </source>
</evidence>
<dbReference type="SUPFAM" id="SSF81296">
    <property type="entry name" value="E set domains"/>
    <property type="match status" value="1"/>
</dbReference>
<organism evidence="6 7">
    <name type="scientific">Hymenobacter crusticola</name>
    <dbReference type="NCBI Taxonomy" id="1770526"/>
    <lineage>
        <taxon>Bacteria</taxon>
        <taxon>Pseudomonadati</taxon>
        <taxon>Bacteroidota</taxon>
        <taxon>Cytophagia</taxon>
        <taxon>Cytophagales</taxon>
        <taxon>Hymenobacteraceae</taxon>
        <taxon>Hymenobacter</taxon>
    </lineage>
</organism>
<dbReference type="Pfam" id="PF18962">
    <property type="entry name" value="Por_Secre_tail"/>
    <property type="match status" value="1"/>
</dbReference>
<dbReference type="Gene3D" id="2.130.10.130">
    <property type="entry name" value="Integrin alpha, N-terminal"/>
    <property type="match status" value="4"/>
</dbReference>
<proteinExistence type="predicted"/>
<dbReference type="PANTHER" id="PTHR46580">
    <property type="entry name" value="SENSOR KINASE-RELATED"/>
    <property type="match status" value="1"/>
</dbReference>
<dbReference type="InterPro" id="IPR014756">
    <property type="entry name" value="Ig_E-set"/>
</dbReference>
<dbReference type="EMBL" id="MTSE01000001">
    <property type="protein sequence ID" value="OUJ75788.1"/>
    <property type="molecule type" value="Genomic_DNA"/>
</dbReference>